<sequence length="432" mass="48453">MLFDQQGGILATMKQQLTATVVDPDLLFLPWEIPLEQWDEETVAPIARGISRHIVRFVKVNNAIYAVKETVDEFALREYQMLTNLQELDVPCVEPAGVVQGRTDKEGNPLGAALLTKHLTFSLPYRALFSTTLRPQVAEKFLDALALLLVRLHLNGFLWGDCSLSNTLFRRDAGSFAAYLVDAETGELHNKLTDGQRTHDIENARINIAGELLDLEAGGLLHPSMDPVETANSIISKYQSLWQEVTEPVVVTPGERFKLYNRITRLNELGFDVTEIKAESSDGQVYMRPVVLEPNFYAQKLAALTGLTVEEQQGRALMKDLEDFRSKHNISVENTNIAAHRWVSERFNQVVAKAPAEMRAKFTPAQLYYEILQYRWKISEESGQDIGIRPAADEYIEKVLGSKPDEQAIIGTNEPDDGSEIENTAAIRIIAD</sequence>
<accession>A0A6J6DUK4</accession>
<organism evidence="2">
    <name type="scientific">freshwater metagenome</name>
    <dbReference type="NCBI Taxonomy" id="449393"/>
    <lineage>
        <taxon>unclassified sequences</taxon>
        <taxon>metagenomes</taxon>
        <taxon>ecological metagenomes</taxon>
    </lineage>
</organism>
<evidence type="ECO:0000259" key="1">
    <source>
        <dbReference type="Pfam" id="PF13224"/>
    </source>
</evidence>
<feature type="domain" description="DUF4032" evidence="1">
    <location>
        <begin position="240"/>
        <end position="400"/>
    </location>
</feature>
<dbReference type="AlphaFoldDB" id="A0A6J6DUK4"/>
<dbReference type="InterPro" id="IPR025111">
    <property type="entry name" value="DUF4032"/>
</dbReference>
<dbReference type="EMBL" id="CAEZTT010000002">
    <property type="protein sequence ID" value="CAB4566874.1"/>
    <property type="molecule type" value="Genomic_DNA"/>
</dbReference>
<dbReference type="SUPFAM" id="SSF56112">
    <property type="entry name" value="Protein kinase-like (PK-like)"/>
    <property type="match status" value="1"/>
</dbReference>
<evidence type="ECO:0000313" key="2">
    <source>
        <dbReference type="EMBL" id="CAB4566874.1"/>
    </source>
</evidence>
<dbReference type="Pfam" id="PF13224">
    <property type="entry name" value="DUF4032"/>
    <property type="match status" value="1"/>
</dbReference>
<dbReference type="InterPro" id="IPR011009">
    <property type="entry name" value="Kinase-like_dom_sf"/>
</dbReference>
<dbReference type="Pfam" id="PF06293">
    <property type="entry name" value="Kdo"/>
    <property type="match status" value="1"/>
</dbReference>
<reference evidence="2" key="1">
    <citation type="submission" date="2020-05" db="EMBL/GenBank/DDBJ databases">
        <authorList>
            <person name="Chiriac C."/>
            <person name="Salcher M."/>
            <person name="Ghai R."/>
            <person name="Kavagutti S V."/>
        </authorList>
    </citation>
    <scope>NUCLEOTIDE SEQUENCE</scope>
</reference>
<gene>
    <name evidence="2" type="ORF">UFOPK1726_00041</name>
</gene>
<name>A0A6J6DUK4_9ZZZZ</name>
<protein>
    <submittedName>
        <fullName evidence="2">Unannotated protein</fullName>
    </submittedName>
</protein>
<proteinExistence type="predicted"/>